<dbReference type="EMBL" id="CAKMMW010000008">
    <property type="protein sequence ID" value="CAH1207822.1"/>
    <property type="molecule type" value="Genomic_DNA"/>
</dbReference>
<keyword evidence="1" id="KW-0732">Signal</keyword>
<organism evidence="2 3">
    <name type="scientific">Paenibacillus allorhizoplanae</name>
    <dbReference type="NCBI Taxonomy" id="2905648"/>
    <lineage>
        <taxon>Bacteria</taxon>
        <taxon>Bacillati</taxon>
        <taxon>Bacillota</taxon>
        <taxon>Bacilli</taxon>
        <taxon>Bacillales</taxon>
        <taxon>Paenibacillaceae</taxon>
        <taxon>Paenibacillus</taxon>
    </lineage>
</organism>
<evidence type="ECO:0008006" key="4">
    <source>
        <dbReference type="Google" id="ProtNLM"/>
    </source>
</evidence>
<proteinExistence type="predicted"/>
<keyword evidence="3" id="KW-1185">Reference proteome</keyword>
<name>A0ABM9CBU8_9BACL</name>
<accession>A0ABM9CBU8</accession>
<reference evidence="2" key="1">
    <citation type="submission" date="2022-01" db="EMBL/GenBank/DDBJ databases">
        <authorList>
            <person name="Criscuolo A."/>
        </authorList>
    </citation>
    <scope>NUCLEOTIDE SEQUENCE</scope>
    <source>
        <strain evidence="2">CIP111891</strain>
    </source>
</reference>
<feature type="signal peptide" evidence="1">
    <location>
        <begin position="1"/>
        <end position="28"/>
    </location>
</feature>
<protein>
    <recommendedName>
        <fullName evidence="4">DUF4139 domain-containing protein</fullName>
    </recommendedName>
</protein>
<evidence type="ECO:0000313" key="3">
    <source>
        <dbReference type="Proteomes" id="UP000838821"/>
    </source>
</evidence>
<evidence type="ECO:0000313" key="2">
    <source>
        <dbReference type="EMBL" id="CAH1207822.1"/>
    </source>
</evidence>
<evidence type="ECO:0000256" key="1">
    <source>
        <dbReference type="SAM" id="SignalP"/>
    </source>
</evidence>
<dbReference type="Proteomes" id="UP000838821">
    <property type="component" value="Unassembled WGS sequence"/>
</dbReference>
<feature type="chain" id="PRO_5046765251" description="DUF4139 domain-containing protein" evidence="1">
    <location>
        <begin position="29"/>
        <end position="570"/>
    </location>
</feature>
<dbReference type="RefSeq" id="WP_236288441.1">
    <property type="nucleotide sequence ID" value="NZ_CAKMMW010000008.1"/>
</dbReference>
<gene>
    <name evidence="2" type="ORF">PAECIP111891_03107</name>
</gene>
<comment type="caution">
    <text evidence="2">The sequence shown here is derived from an EMBL/GenBank/DDBJ whole genome shotgun (WGS) entry which is preliminary data.</text>
</comment>
<sequence length="570" mass="63960">MKINWKKTTIMFILAASLVIPSASFHVAADAKYTQTSTELTYQLTDAINVEVKSILNEPSPNGARIGAVVRLYNAGDRLIGVPEYEVRAKTQEGLEYIMRPSQANPRNVQPKETVELSYMNVVDRYDDFALTELSWLDVDEFVYPKHETRIISVPISDMEWKGEKAAISDPALIKQWDNTFKIPVLSSSVEYKPVSLNEQITPDGPVTVVGFLATNVGDKATTIADFRVNGKTLNKTVNGKRIDIDTITLDPGEKNYVYYAIPVKNKAELRSLVILTPEDFVGEDKSHSSYQIGRLMINLSGATSTQRFMNQLSMYELNKPIKFDPLSGLIRPEVEVSMIDLQMNESTGGGFKAVVAKFKLLNKSEGPVQVPKFQTSLTSSSGNKYLGNRQDTKVETLIPNISYVIYYSYIVPNTETGARLAMEILDTKRVEPYNFPVAAFQTKVADDSSDKAFYPFKTTLNSWSLAAYYVMGPGNSYSYKLNVDFDIKLQDEVVADQGSSKLRLELVDSSNKIMTSKVLSFTGENKIVSGPQTLNFDYDRQETTVKLNMYEIIDTPFGEVRRLIQSWNR</sequence>